<evidence type="ECO:0000313" key="2">
    <source>
        <dbReference type="Proteomes" id="UP000183039"/>
    </source>
</evidence>
<reference evidence="1 2" key="1">
    <citation type="submission" date="2014-12" db="EMBL/GenBank/DDBJ databases">
        <title>Draft genome sequences of 29 type strains of Enterococci.</title>
        <authorList>
            <person name="Zhong Z."/>
            <person name="Sun Z."/>
            <person name="Liu W."/>
            <person name="Zhang W."/>
            <person name="Zhang H."/>
        </authorList>
    </citation>
    <scope>NUCLEOTIDE SEQUENCE [LARGE SCALE GENOMIC DNA]</scope>
    <source>
        <strain evidence="1 2">DSM 22801</strain>
    </source>
</reference>
<gene>
    <name evidence="1" type="ORF">RV15_GL001543</name>
</gene>
<name>A0AA91GD04_9ENTE</name>
<organism evidence="1 2">
    <name type="scientific">Enterococcus silesiacus</name>
    <dbReference type="NCBI Taxonomy" id="332949"/>
    <lineage>
        <taxon>Bacteria</taxon>
        <taxon>Bacillati</taxon>
        <taxon>Bacillota</taxon>
        <taxon>Bacilli</taxon>
        <taxon>Lactobacillales</taxon>
        <taxon>Enterococcaceae</taxon>
        <taxon>Enterococcus</taxon>
    </lineage>
</organism>
<protein>
    <submittedName>
        <fullName evidence="1">Uncharacterized protein</fullName>
    </submittedName>
</protein>
<proteinExistence type="predicted"/>
<sequence>MMIITRQKVFLIVVQRGKSAVSIVVTHTKIVVDGSMTA</sequence>
<dbReference type="AlphaFoldDB" id="A0AA91GD04"/>
<evidence type="ECO:0000313" key="1">
    <source>
        <dbReference type="EMBL" id="OJG89977.1"/>
    </source>
</evidence>
<accession>A0AA91GD04</accession>
<dbReference type="EMBL" id="JXLC01000021">
    <property type="protein sequence ID" value="OJG89977.1"/>
    <property type="molecule type" value="Genomic_DNA"/>
</dbReference>
<comment type="caution">
    <text evidence="1">The sequence shown here is derived from an EMBL/GenBank/DDBJ whole genome shotgun (WGS) entry which is preliminary data.</text>
</comment>
<dbReference type="Proteomes" id="UP000183039">
    <property type="component" value="Unassembled WGS sequence"/>
</dbReference>